<proteinExistence type="predicted"/>
<feature type="coiled-coil region" evidence="1">
    <location>
        <begin position="225"/>
        <end position="284"/>
    </location>
</feature>
<dbReference type="Proteomes" id="UP000194040">
    <property type="component" value="Unassembled WGS sequence"/>
</dbReference>
<sequence length="882" mass="100334">MSMAIIDNGPTINETQLHAMLTGNIKGATQLEGWEAFKNFFIKLLNNLPGVNLEDKEKSLREIYEKIYPQENTAVSSEQTHEIETIWHALQNLIELMEGDNVRTMTFDFGYRDSSLDIKHQPYEMNFNIVVDDHLLPDISYANTPLNNVILSYIIDRYMLMKVDEDGQSHSGVYQLNPAILTANGNRVSFDAQTQIDSKYDFMVATAIDQNRAMTEHGINENGDLDEQAHQLDQYQQKMAHLQSLISPPGTSYTPNDIRIKAAIDQLSERIDEQQNTYKSINQASLTTLIEKYSLQTGDNLVIEMPDLDLDITHLAKMNEAKYQSVVPEGNQKTISEIRQQLEHLVLITELQKKIHDSAKFPEELYQRVNEQRNKLDEAGANQLMAVRDRLLENIREANPCSVGSTNLKSDLQHQAEKVISTLTHYEEDIKQLLENSDLRPSTDLASLKQFFSKANHLLPIVENRNEIIERAGAAYRILSSINELDKYLDEGSKIGDLDISSFPLKGIAQQQQLIDNLPVSQRKSDYQTKIDALNLNIIYRQVEIWAQCLSKAPETETNNETTFIASTHDNIQSPLLLAQAESKVMELKQELETKKNLTENEITLIDRINTLTEQSDVIALIEKRLYDFESTNTHAAHEDIDALTSQNNSLLPGARRDDYEQRIKTLAEKSLAVHAISEELNQLTIIISGINRYHIAYSADVGQRFAQLEERSETLSKNPANKHLLTNIGATKEVLTKIQNQDQKFTQVQDTLAQVAKAGTNLSNPLWHKGLLELGIAARELEQLHESPRTNDVAKRTGHSALNALEILEDIISQCPEDKKLKRDYMSEAEENYISLRDIIRTLGRKLPNIDILEEKIKKIKHENKFKSTNFVTKLDNFIGR</sequence>
<dbReference type="EMBL" id="LUTQ01000012">
    <property type="protein sequence ID" value="OSN10919.1"/>
    <property type="molecule type" value="Genomic_DNA"/>
</dbReference>
<name>A0ABX3XH48_9GAMM</name>
<evidence type="ECO:0000256" key="1">
    <source>
        <dbReference type="SAM" id="Coils"/>
    </source>
</evidence>
<organism evidence="2 3">
    <name type="scientific">Lonsdalea iberica</name>
    <dbReference type="NCBI Taxonomy" id="1082703"/>
    <lineage>
        <taxon>Bacteria</taxon>
        <taxon>Pseudomonadati</taxon>
        <taxon>Pseudomonadota</taxon>
        <taxon>Gammaproteobacteria</taxon>
        <taxon>Enterobacterales</taxon>
        <taxon>Pectobacteriaceae</taxon>
        <taxon>Lonsdalea</taxon>
    </lineage>
</organism>
<keyword evidence="1" id="KW-0175">Coiled coil</keyword>
<gene>
    <name evidence="2" type="ORF">AU512_05900</name>
</gene>
<reference evidence="2 3" key="1">
    <citation type="submission" date="2016-02" db="EMBL/GenBank/DDBJ databases">
        <title>Species-wide whole genome sequencing reveals diversity, host range in Lonsdalea quercina.</title>
        <authorList>
            <person name="Li Y."/>
        </authorList>
    </citation>
    <scope>NUCLEOTIDE SEQUENCE [LARGE SCALE GENOMIC DNA]</scope>
    <source>
        <strain evidence="2 3">LMG 26265</strain>
    </source>
</reference>
<protein>
    <submittedName>
        <fullName evidence="2">Uncharacterized protein</fullName>
    </submittedName>
</protein>
<keyword evidence="3" id="KW-1185">Reference proteome</keyword>
<accession>A0ABX3XH48</accession>
<evidence type="ECO:0000313" key="2">
    <source>
        <dbReference type="EMBL" id="OSN10919.1"/>
    </source>
</evidence>
<dbReference type="RefSeq" id="WP_094100580.1">
    <property type="nucleotide sequence ID" value="NZ_LUTQ01000012.1"/>
</dbReference>
<evidence type="ECO:0000313" key="3">
    <source>
        <dbReference type="Proteomes" id="UP000194040"/>
    </source>
</evidence>
<comment type="caution">
    <text evidence="2">The sequence shown here is derived from an EMBL/GenBank/DDBJ whole genome shotgun (WGS) entry which is preliminary data.</text>
</comment>